<evidence type="ECO:0000313" key="2">
    <source>
        <dbReference type="Proteomes" id="UP001458880"/>
    </source>
</evidence>
<dbReference type="AlphaFoldDB" id="A0AAW1JDG8"/>
<reference evidence="1 2" key="1">
    <citation type="journal article" date="2024" name="BMC Genomics">
        <title>De novo assembly and annotation of Popillia japonica's genome with initial clues to its potential as an invasive pest.</title>
        <authorList>
            <person name="Cucini C."/>
            <person name="Boschi S."/>
            <person name="Funari R."/>
            <person name="Cardaioli E."/>
            <person name="Iannotti N."/>
            <person name="Marturano G."/>
            <person name="Paoli F."/>
            <person name="Bruttini M."/>
            <person name="Carapelli A."/>
            <person name="Frati F."/>
            <person name="Nardi F."/>
        </authorList>
    </citation>
    <scope>NUCLEOTIDE SEQUENCE [LARGE SCALE GENOMIC DNA]</scope>
    <source>
        <strain evidence="1">DMR45628</strain>
    </source>
</reference>
<keyword evidence="2" id="KW-1185">Reference proteome</keyword>
<evidence type="ECO:0000313" key="1">
    <source>
        <dbReference type="EMBL" id="KAK9701479.1"/>
    </source>
</evidence>
<sequence length="108" mass="11752">MTTLNSARRQLGSGPTWNSRFCPYCWAPEACGRDVTQTPPTSLTSQQDYEQAVCTAASSGGVRYTTISWPPLGGEDHLPNHHLRHGAKGTPHHHILTPGRRTACPNSC</sequence>
<protein>
    <submittedName>
        <fullName evidence="1">Uncharacterized protein</fullName>
    </submittedName>
</protein>
<organism evidence="1 2">
    <name type="scientific">Popillia japonica</name>
    <name type="common">Japanese beetle</name>
    <dbReference type="NCBI Taxonomy" id="7064"/>
    <lineage>
        <taxon>Eukaryota</taxon>
        <taxon>Metazoa</taxon>
        <taxon>Ecdysozoa</taxon>
        <taxon>Arthropoda</taxon>
        <taxon>Hexapoda</taxon>
        <taxon>Insecta</taxon>
        <taxon>Pterygota</taxon>
        <taxon>Neoptera</taxon>
        <taxon>Endopterygota</taxon>
        <taxon>Coleoptera</taxon>
        <taxon>Polyphaga</taxon>
        <taxon>Scarabaeiformia</taxon>
        <taxon>Scarabaeidae</taxon>
        <taxon>Rutelinae</taxon>
        <taxon>Popillia</taxon>
    </lineage>
</organism>
<accession>A0AAW1JDG8</accession>
<comment type="caution">
    <text evidence="1">The sequence shown here is derived from an EMBL/GenBank/DDBJ whole genome shotgun (WGS) entry which is preliminary data.</text>
</comment>
<dbReference type="EMBL" id="JASPKY010000413">
    <property type="protein sequence ID" value="KAK9701479.1"/>
    <property type="molecule type" value="Genomic_DNA"/>
</dbReference>
<gene>
    <name evidence="1" type="ORF">QE152_g30562</name>
</gene>
<dbReference type="Proteomes" id="UP001458880">
    <property type="component" value="Unassembled WGS sequence"/>
</dbReference>
<name>A0AAW1JDG8_POPJA</name>
<proteinExistence type="predicted"/>